<feature type="chain" id="PRO_5031484860" description="PKD domain-containing protein" evidence="2">
    <location>
        <begin position="27"/>
        <end position="285"/>
    </location>
</feature>
<sequence length="285" mass="31364">MGSKILWPFVLAILCLTFLGPGVVDAKAEDRPCPNGTYKRVHSKTGEVTCVAGTRQPDRDNGGDSWTKPGVPDDSDVRTPDELPEDRSEWTWSEVMYYSDPQPQCWGINDPAAYVECQATQWATAELTYEEFVEEIAQEVISRIRFTAATPMLGPDRTQHGYPFDTAVGFPIWLWTEGGTESDSVVERSGPLTVSVSVRLTEVAWDLGDGTKLRCNRGTSWRPGIPAGKPSPSCGHIYTSPGVYNVVATSRWELAWSAGGESGVTNHTIAVRRTFEVGEIHVLVR</sequence>
<feature type="region of interest" description="Disordered" evidence="1">
    <location>
        <begin position="52"/>
        <end position="87"/>
    </location>
</feature>
<protein>
    <recommendedName>
        <fullName evidence="3">PKD domain-containing protein</fullName>
    </recommendedName>
</protein>
<dbReference type="EMBL" id="JACCBU010000001">
    <property type="protein sequence ID" value="NYE74676.1"/>
    <property type="molecule type" value="Genomic_DNA"/>
</dbReference>
<feature type="compositionally biased region" description="Basic and acidic residues" evidence="1">
    <location>
        <begin position="75"/>
        <end position="87"/>
    </location>
</feature>
<accession>A0A7Y9IDN3</accession>
<name>A0A7Y9IDN3_9ACTN</name>
<feature type="domain" description="PKD" evidence="3">
    <location>
        <begin position="205"/>
        <end position="249"/>
    </location>
</feature>
<feature type="signal peptide" evidence="2">
    <location>
        <begin position="1"/>
        <end position="26"/>
    </location>
</feature>
<dbReference type="Proteomes" id="UP000569914">
    <property type="component" value="Unassembled WGS sequence"/>
</dbReference>
<dbReference type="AlphaFoldDB" id="A0A7Y9IDN3"/>
<reference evidence="4 5" key="1">
    <citation type="submission" date="2020-07" db="EMBL/GenBank/DDBJ databases">
        <title>Sequencing the genomes of 1000 actinobacteria strains.</title>
        <authorList>
            <person name="Klenk H.-P."/>
        </authorList>
    </citation>
    <scope>NUCLEOTIDE SEQUENCE [LARGE SCALE GENOMIC DNA]</scope>
    <source>
        <strain evidence="4 5">DSM 22083</strain>
    </source>
</reference>
<proteinExistence type="predicted"/>
<gene>
    <name evidence="4" type="ORF">BKA15_006005</name>
</gene>
<evidence type="ECO:0000256" key="2">
    <source>
        <dbReference type="SAM" id="SignalP"/>
    </source>
</evidence>
<comment type="caution">
    <text evidence="4">The sequence shown here is derived from an EMBL/GenBank/DDBJ whole genome shotgun (WGS) entry which is preliminary data.</text>
</comment>
<dbReference type="PROSITE" id="PS50093">
    <property type="entry name" value="PKD"/>
    <property type="match status" value="1"/>
</dbReference>
<evidence type="ECO:0000259" key="3">
    <source>
        <dbReference type="PROSITE" id="PS50093"/>
    </source>
</evidence>
<keyword evidence="2" id="KW-0732">Signal</keyword>
<evidence type="ECO:0000256" key="1">
    <source>
        <dbReference type="SAM" id="MobiDB-lite"/>
    </source>
</evidence>
<evidence type="ECO:0000313" key="5">
    <source>
        <dbReference type="Proteomes" id="UP000569914"/>
    </source>
</evidence>
<keyword evidence="5" id="KW-1185">Reference proteome</keyword>
<dbReference type="InterPro" id="IPR000601">
    <property type="entry name" value="PKD_dom"/>
</dbReference>
<evidence type="ECO:0000313" key="4">
    <source>
        <dbReference type="EMBL" id="NYE74676.1"/>
    </source>
</evidence>
<organism evidence="4 5">
    <name type="scientific">Microlunatus parietis</name>
    <dbReference type="NCBI Taxonomy" id="682979"/>
    <lineage>
        <taxon>Bacteria</taxon>
        <taxon>Bacillati</taxon>
        <taxon>Actinomycetota</taxon>
        <taxon>Actinomycetes</taxon>
        <taxon>Propionibacteriales</taxon>
        <taxon>Propionibacteriaceae</taxon>
        <taxon>Microlunatus</taxon>
    </lineage>
</organism>